<dbReference type="Proteomes" id="UP001280121">
    <property type="component" value="Unassembled WGS sequence"/>
</dbReference>
<protein>
    <recommendedName>
        <fullName evidence="4">Reverse transcriptase domain-containing protein</fullName>
    </recommendedName>
</protein>
<proteinExistence type="predicted"/>
<organism evidence="2 3">
    <name type="scientific">Dipteronia dyeriana</name>
    <dbReference type="NCBI Taxonomy" id="168575"/>
    <lineage>
        <taxon>Eukaryota</taxon>
        <taxon>Viridiplantae</taxon>
        <taxon>Streptophyta</taxon>
        <taxon>Embryophyta</taxon>
        <taxon>Tracheophyta</taxon>
        <taxon>Spermatophyta</taxon>
        <taxon>Magnoliopsida</taxon>
        <taxon>eudicotyledons</taxon>
        <taxon>Gunneridae</taxon>
        <taxon>Pentapetalae</taxon>
        <taxon>rosids</taxon>
        <taxon>malvids</taxon>
        <taxon>Sapindales</taxon>
        <taxon>Sapindaceae</taxon>
        <taxon>Hippocastanoideae</taxon>
        <taxon>Acereae</taxon>
        <taxon>Dipteronia</taxon>
    </lineage>
</organism>
<dbReference type="AlphaFoldDB" id="A0AAE0CVN3"/>
<dbReference type="EMBL" id="JANJYI010000001">
    <property type="protein sequence ID" value="KAK2664528.1"/>
    <property type="molecule type" value="Genomic_DNA"/>
</dbReference>
<name>A0AAE0CVN3_9ROSI</name>
<evidence type="ECO:0000313" key="2">
    <source>
        <dbReference type="EMBL" id="KAK2664528.1"/>
    </source>
</evidence>
<feature type="compositionally biased region" description="Polar residues" evidence="1">
    <location>
        <begin position="1"/>
        <end position="15"/>
    </location>
</feature>
<feature type="non-terminal residue" evidence="2">
    <location>
        <position position="164"/>
    </location>
</feature>
<reference evidence="2" key="1">
    <citation type="journal article" date="2023" name="Plant J.">
        <title>Genome sequences and population genomics provide insights into the demographic history, inbreeding, and mutation load of two 'living fossil' tree species of Dipteronia.</title>
        <authorList>
            <person name="Feng Y."/>
            <person name="Comes H.P."/>
            <person name="Chen J."/>
            <person name="Zhu S."/>
            <person name="Lu R."/>
            <person name="Zhang X."/>
            <person name="Li P."/>
            <person name="Qiu J."/>
            <person name="Olsen K.M."/>
            <person name="Qiu Y."/>
        </authorList>
    </citation>
    <scope>NUCLEOTIDE SEQUENCE</scope>
    <source>
        <strain evidence="2">KIB01</strain>
    </source>
</reference>
<gene>
    <name evidence="2" type="ORF">Ddye_003102</name>
</gene>
<comment type="caution">
    <text evidence="2">The sequence shown here is derived from an EMBL/GenBank/DDBJ whole genome shotgun (WGS) entry which is preliminary data.</text>
</comment>
<feature type="region of interest" description="Disordered" evidence="1">
    <location>
        <begin position="1"/>
        <end position="29"/>
    </location>
</feature>
<evidence type="ECO:0008006" key="4">
    <source>
        <dbReference type="Google" id="ProtNLM"/>
    </source>
</evidence>
<evidence type="ECO:0000313" key="3">
    <source>
        <dbReference type="Proteomes" id="UP001280121"/>
    </source>
</evidence>
<accession>A0AAE0CVN3</accession>
<evidence type="ECO:0000256" key="1">
    <source>
        <dbReference type="SAM" id="MobiDB-lite"/>
    </source>
</evidence>
<keyword evidence="3" id="KW-1185">Reference proteome</keyword>
<sequence length="164" mass="18775">MPSPTPNITATTLPSFSEPPEPEPNRDHDYRYKKVSWSQPKIRNLAYKCISVHERELLEKVWEALNSCDGNKALVQDGFNINFIKAIWKGQSGLEPTLAATQKSQTTFVRGLQILDSFMVASEIINNWRRDTEDGILVKLDFKKAYDNVDHSFLDDVLLDMRFG</sequence>